<name>A0A3B0SMV9_9ZZZZ</name>
<evidence type="ECO:0000313" key="9">
    <source>
        <dbReference type="EMBL" id="VAV96205.1"/>
    </source>
</evidence>
<dbReference type="GO" id="GO:0045493">
    <property type="term" value="P:xylan catabolic process"/>
    <property type="evidence" value="ECO:0007669"/>
    <property type="project" value="UniProtKB-KW"/>
</dbReference>
<evidence type="ECO:0000256" key="4">
    <source>
        <dbReference type="ARBA" id="ARBA00022729"/>
    </source>
</evidence>
<keyword evidence="4" id="KW-0732">Signal</keyword>
<gene>
    <name evidence="9" type="ORF">MNBD_ALPHA07-2458</name>
</gene>
<evidence type="ECO:0000256" key="2">
    <source>
        <dbReference type="ARBA" id="ARBA00022525"/>
    </source>
</evidence>
<dbReference type="GO" id="GO:0030600">
    <property type="term" value="F:feruloyl esterase activity"/>
    <property type="evidence" value="ECO:0007669"/>
    <property type="project" value="InterPro"/>
</dbReference>
<dbReference type="PANTHER" id="PTHR38050">
    <property type="match status" value="1"/>
</dbReference>
<dbReference type="SUPFAM" id="SSF53474">
    <property type="entry name" value="alpha/beta-Hydrolases"/>
    <property type="match status" value="1"/>
</dbReference>
<reference evidence="9" key="1">
    <citation type="submission" date="2018-06" db="EMBL/GenBank/DDBJ databases">
        <authorList>
            <person name="Zhirakovskaya E."/>
        </authorList>
    </citation>
    <scope>NUCLEOTIDE SEQUENCE</scope>
</reference>
<protein>
    <recommendedName>
        <fullName evidence="8">AB hydrolase-1 domain-containing protein</fullName>
    </recommendedName>
</protein>
<dbReference type="PANTHER" id="PTHR38050:SF2">
    <property type="entry name" value="FERULOYL ESTERASE C-RELATED"/>
    <property type="match status" value="1"/>
</dbReference>
<organism evidence="9">
    <name type="scientific">hydrothermal vent metagenome</name>
    <dbReference type="NCBI Taxonomy" id="652676"/>
    <lineage>
        <taxon>unclassified sequences</taxon>
        <taxon>metagenomes</taxon>
        <taxon>ecological metagenomes</taxon>
    </lineage>
</organism>
<evidence type="ECO:0000256" key="6">
    <source>
        <dbReference type="ARBA" id="ARBA00023277"/>
    </source>
</evidence>
<dbReference type="AlphaFoldDB" id="A0A3B0SMV9"/>
<keyword evidence="2" id="KW-0964">Secreted</keyword>
<dbReference type="InterPro" id="IPR029058">
    <property type="entry name" value="AB_hydrolase_fold"/>
</dbReference>
<evidence type="ECO:0000256" key="1">
    <source>
        <dbReference type="ARBA" id="ARBA00004613"/>
    </source>
</evidence>
<comment type="subcellular location">
    <subcellularLocation>
        <location evidence="1">Secreted</location>
    </subcellularLocation>
</comment>
<dbReference type="InterPro" id="IPR000073">
    <property type="entry name" value="AB_hydrolase_1"/>
</dbReference>
<feature type="domain" description="AB hydrolase-1" evidence="8">
    <location>
        <begin position="64"/>
        <end position="165"/>
    </location>
</feature>
<keyword evidence="3" id="KW-0858">Xylan degradation</keyword>
<dbReference type="InterPro" id="IPR043595">
    <property type="entry name" value="FaeB/C/D"/>
</dbReference>
<keyword evidence="7" id="KW-0624">Polysaccharide degradation</keyword>
<evidence type="ECO:0000256" key="3">
    <source>
        <dbReference type="ARBA" id="ARBA00022651"/>
    </source>
</evidence>
<keyword evidence="5" id="KW-0378">Hydrolase</keyword>
<proteinExistence type="predicted"/>
<sequence>MSILRALAIGIAIFAIGIAYNTRKKLPPPPPDVQETECGNTGNACIVGARSYNLLLPRGDGPFPAVIFFHGSGSSGAAVISNSIITTPLLNRGYALIAPTGLGVGYSDGTTSSGWIWEGRRKDRDDYRYLRKVISDATGRFQIDPNKIIVAGHSNGATMVWYLACSGFDRRLKFFAPISGTPVRGWRLPCSRSQPEFSLMHMHGASDTVVPTKGTQPNNGFTGWLGAQEAVEDIAKRARCKTSKQYEAPKVTTTNWNDCIGQSQFKVAIVPGGHSVPRVWADTMLDWYEALNPN</sequence>
<dbReference type="Pfam" id="PF00561">
    <property type="entry name" value="Abhydrolase_1"/>
    <property type="match status" value="1"/>
</dbReference>
<evidence type="ECO:0000256" key="5">
    <source>
        <dbReference type="ARBA" id="ARBA00022801"/>
    </source>
</evidence>
<evidence type="ECO:0000259" key="8">
    <source>
        <dbReference type="Pfam" id="PF00561"/>
    </source>
</evidence>
<evidence type="ECO:0000256" key="7">
    <source>
        <dbReference type="ARBA" id="ARBA00023326"/>
    </source>
</evidence>
<dbReference type="Gene3D" id="3.40.50.1820">
    <property type="entry name" value="alpha/beta hydrolase"/>
    <property type="match status" value="1"/>
</dbReference>
<accession>A0A3B0SMV9</accession>
<dbReference type="EMBL" id="UOEG01000145">
    <property type="protein sequence ID" value="VAV96205.1"/>
    <property type="molecule type" value="Genomic_DNA"/>
</dbReference>
<dbReference type="GO" id="GO:0005576">
    <property type="term" value="C:extracellular region"/>
    <property type="evidence" value="ECO:0007669"/>
    <property type="project" value="UniProtKB-SubCell"/>
</dbReference>
<keyword evidence="6" id="KW-0119">Carbohydrate metabolism</keyword>